<dbReference type="RefSeq" id="WP_123739807.1">
    <property type="nucleotide sequence ID" value="NZ_RKHQ01000001.1"/>
</dbReference>
<proteinExistence type="predicted"/>
<sequence length="164" mass="17977">MTSSTERAVLDGLTRTIFTNPITPASTTQILTAGVEVLTLTGSRIPTLDPGEAYPRRTSDGTQYWVGLAGSDDVERREDIARGYGIELYTGLHVPTAAEGVQFARHTIKRRGLTHWRMPLRRVAEGDLTVAEPWDPAKPVGRGYVLVTFIGRPRWLAPHGEVAA</sequence>
<gene>
    <name evidence="1" type="ORF">EDD28_2429</name>
</gene>
<comment type="caution">
    <text evidence="1">The sequence shown here is derived from an EMBL/GenBank/DDBJ whole genome shotgun (WGS) entry which is preliminary data.</text>
</comment>
<name>A0A3N2DDG5_9MICO</name>
<reference evidence="1 2" key="1">
    <citation type="submission" date="2018-11" db="EMBL/GenBank/DDBJ databases">
        <title>Sequencing the genomes of 1000 actinobacteria strains.</title>
        <authorList>
            <person name="Klenk H.-P."/>
        </authorList>
    </citation>
    <scope>NUCLEOTIDE SEQUENCE [LARGE SCALE GENOMIC DNA]</scope>
    <source>
        <strain evidence="1 2">DSM 13521</strain>
    </source>
</reference>
<protein>
    <submittedName>
        <fullName evidence="1">Uncharacterized protein</fullName>
    </submittedName>
</protein>
<accession>A0A3N2DDG5</accession>
<dbReference type="AlphaFoldDB" id="A0A3N2DDG5"/>
<dbReference type="Proteomes" id="UP000275356">
    <property type="component" value="Unassembled WGS sequence"/>
</dbReference>
<keyword evidence="2" id="KW-1185">Reference proteome</keyword>
<dbReference type="EMBL" id="RKHQ01000001">
    <property type="protein sequence ID" value="ROR97820.1"/>
    <property type="molecule type" value="Genomic_DNA"/>
</dbReference>
<organism evidence="1 2">
    <name type="scientific">Salana multivorans</name>
    <dbReference type="NCBI Taxonomy" id="120377"/>
    <lineage>
        <taxon>Bacteria</taxon>
        <taxon>Bacillati</taxon>
        <taxon>Actinomycetota</taxon>
        <taxon>Actinomycetes</taxon>
        <taxon>Micrococcales</taxon>
        <taxon>Beutenbergiaceae</taxon>
        <taxon>Salana</taxon>
    </lineage>
</organism>
<evidence type="ECO:0000313" key="1">
    <source>
        <dbReference type="EMBL" id="ROR97820.1"/>
    </source>
</evidence>
<evidence type="ECO:0000313" key="2">
    <source>
        <dbReference type="Proteomes" id="UP000275356"/>
    </source>
</evidence>